<dbReference type="SUPFAM" id="SSF54928">
    <property type="entry name" value="RNA-binding domain, RBD"/>
    <property type="match status" value="1"/>
</dbReference>
<keyword evidence="4" id="KW-0472">Membrane</keyword>
<dbReference type="InterPro" id="IPR000504">
    <property type="entry name" value="RRM_dom"/>
</dbReference>
<dbReference type="SMART" id="SM00360">
    <property type="entry name" value="RRM"/>
    <property type="match status" value="1"/>
</dbReference>
<dbReference type="PROSITE" id="PS50102">
    <property type="entry name" value="RRM"/>
    <property type="match status" value="1"/>
</dbReference>
<evidence type="ECO:0000259" key="5">
    <source>
        <dbReference type="PROSITE" id="PS50102"/>
    </source>
</evidence>
<dbReference type="InterPro" id="IPR012677">
    <property type="entry name" value="Nucleotide-bd_a/b_plait_sf"/>
</dbReference>
<dbReference type="InterPro" id="IPR035979">
    <property type="entry name" value="RBD_domain_sf"/>
</dbReference>
<dbReference type="GO" id="GO:0003723">
    <property type="term" value="F:RNA binding"/>
    <property type="evidence" value="ECO:0007669"/>
    <property type="project" value="UniProtKB-UniRule"/>
</dbReference>
<keyword evidence="1" id="KW-0677">Repeat</keyword>
<evidence type="ECO:0000313" key="7">
    <source>
        <dbReference type="Proteomes" id="UP000023152"/>
    </source>
</evidence>
<dbReference type="Gene3D" id="3.30.70.330">
    <property type="match status" value="1"/>
</dbReference>
<dbReference type="EMBL" id="ASPP01002936">
    <property type="protein sequence ID" value="ETO34025.1"/>
    <property type="molecule type" value="Genomic_DNA"/>
</dbReference>
<evidence type="ECO:0000313" key="6">
    <source>
        <dbReference type="EMBL" id="ETO34025.1"/>
    </source>
</evidence>
<feature type="transmembrane region" description="Helical" evidence="4">
    <location>
        <begin position="268"/>
        <end position="285"/>
    </location>
</feature>
<keyword evidence="4" id="KW-1133">Transmembrane helix</keyword>
<proteinExistence type="predicted"/>
<keyword evidence="4" id="KW-0812">Transmembrane</keyword>
<dbReference type="Proteomes" id="UP000023152">
    <property type="component" value="Unassembled WGS sequence"/>
</dbReference>
<name>X6P679_RETFI</name>
<keyword evidence="2 3" id="KW-0694">RNA-binding</keyword>
<gene>
    <name evidence="6" type="ORF">RFI_03067</name>
</gene>
<comment type="caution">
    <text evidence="6">The sequence shown here is derived from an EMBL/GenBank/DDBJ whole genome shotgun (WGS) entry which is preliminary data.</text>
</comment>
<protein>
    <recommendedName>
        <fullName evidence="5">RRM domain-containing protein</fullName>
    </recommendedName>
</protein>
<dbReference type="CDD" id="cd12254">
    <property type="entry name" value="RRM_hnRNPH_ESRPs_RBM12_like"/>
    <property type="match status" value="1"/>
</dbReference>
<dbReference type="PANTHER" id="PTHR13976">
    <property type="entry name" value="HETEROGENEOUS NUCLEAR RIBONUCLEOPROTEIN-RELATED"/>
    <property type="match status" value="1"/>
</dbReference>
<evidence type="ECO:0000256" key="4">
    <source>
        <dbReference type="SAM" id="Phobius"/>
    </source>
</evidence>
<organism evidence="6 7">
    <name type="scientific">Reticulomyxa filosa</name>
    <dbReference type="NCBI Taxonomy" id="46433"/>
    <lineage>
        <taxon>Eukaryota</taxon>
        <taxon>Sar</taxon>
        <taxon>Rhizaria</taxon>
        <taxon>Retaria</taxon>
        <taxon>Foraminifera</taxon>
        <taxon>Monothalamids</taxon>
        <taxon>Reticulomyxidae</taxon>
        <taxon>Reticulomyxa</taxon>
    </lineage>
</organism>
<accession>X6P679</accession>
<evidence type="ECO:0000256" key="2">
    <source>
        <dbReference type="ARBA" id="ARBA00022884"/>
    </source>
</evidence>
<feature type="domain" description="RRM" evidence="5">
    <location>
        <begin position="74"/>
        <end position="149"/>
    </location>
</feature>
<dbReference type="OrthoDB" id="431068at2759"/>
<reference evidence="6 7" key="1">
    <citation type="journal article" date="2013" name="Curr. Biol.">
        <title>The Genome of the Foraminiferan Reticulomyxa filosa.</title>
        <authorList>
            <person name="Glockner G."/>
            <person name="Hulsmann N."/>
            <person name="Schleicher M."/>
            <person name="Noegel A.A."/>
            <person name="Eichinger L."/>
            <person name="Gallinger C."/>
            <person name="Pawlowski J."/>
            <person name="Sierra R."/>
            <person name="Euteneuer U."/>
            <person name="Pillet L."/>
            <person name="Moustafa A."/>
            <person name="Platzer M."/>
            <person name="Groth M."/>
            <person name="Szafranski K."/>
            <person name="Schliwa M."/>
        </authorList>
    </citation>
    <scope>NUCLEOTIDE SEQUENCE [LARGE SCALE GENOMIC DNA]</scope>
</reference>
<evidence type="ECO:0000256" key="3">
    <source>
        <dbReference type="PROSITE-ProRule" id="PRU00176"/>
    </source>
</evidence>
<dbReference type="Pfam" id="PF00076">
    <property type="entry name" value="RRM_1"/>
    <property type="match status" value="1"/>
</dbReference>
<dbReference type="InterPro" id="IPR050666">
    <property type="entry name" value="ESRP"/>
</dbReference>
<dbReference type="AlphaFoldDB" id="X6P679"/>
<keyword evidence="7" id="KW-1185">Reference proteome</keyword>
<evidence type="ECO:0000256" key="1">
    <source>
        <dbReference type="ARBA" id="ARBA00022737"/>
    </source>
</evidence>
<sequence>MAKTITEDIFDGITGCGISKNYSIRFKHFAICFVKIEKFHYSRGNLNFCISNLLALRIGREKGKSEFIVVQSRNVVRITGIPFGCNEKDIKTFFCDEKVLRVKILVDKNGKNNGHALVEFATRKDVKSALLKDKRYIGQRYIDVKIASERDIEMHLSSKEKGSCIKPNFGLAPLTDLTSCGTPTYQMLPKNTILSTFKNPHVDMDAPSSQVMVTSSVSPRFILKIKGLPFDVKVVEIVHFFKQGDPRIEPSNELRVQQIETIKEEQTIILQIFFFFFFFFANGTRKKMITKEKKREEKLGDTPLRKIRRASLSTKYHTHEQSHIK</sequence>